<dbReference type="GO" id="GO:0003677">
    <property type="term" value="F:DNA binding"/>
    <property type="evidence" value="ECO:0007669"/>
    <property type="project" value="UniProtKB-KW"/>
</dbReference>
<name>A0A419DED0_9BACT</name>
<reference evidence="1 2" key="1">
    <citation type="journal article" date="2017" name="ISME J.">
        <title>Energy and carbon metabolisms in a deep terrestrial subsurface fluid microbial community.</title>
        <authorList>
            <person name="Momper L."/>
            <person name="Jungbluth S.P."/>
            <person name="Lee M.D."/>
            <person name="Amend J.P."/>
        </authorList>
    </citation>
    <scope>NUCLEOTIDE SEQUENCE [LARGE SCALE GENOMIC DNA]</scope>
    <source>
        <strain evidence="1">SURF_29</strain>
    </source>
</reference>
<dbReference type="SUPFAM" id="SSF82607">
    <property type="entry name" value="YbaB-like"/>
    <property type="match status" value="1"/>
</dbReference>
<accession>A0A419DED0</accession>
<dbReference type="Gene3D" id="3.30.1310.10">
    <property type="entry name" value="Nucleoid-associated protein YbaB-like domain"/>
    <property type="match status" value="1"/>
</dbReference>
<keyword evidence="1" id="KW-0238">DNA-binding</keyword>
<dbReference type="Pfam" id="PF02575">
    <property type="entry name" value="YbaB_DNA_bd"/>
    <property type="match status" value="1"/>
</dbReference>
<dbReference type="Proteomes" id="UP000285655">
    <property type="component" value="Unassembled WGS sequence"/>
</dbReference>
<dbReference type="PIRSF" id="PIRSF004555">
    <property type="entry name" value="UCP004555"/>
    <property type="match status" value="1"/>
</dbReference>
<comment type="caution">
    <text evidence="1">The sequence shown here is derived from an EMBL/GenBank/DDBJ whole genome shotgun (WGS) entry which is preliminary data.</text>
</comment>
<proteinExistence type="predicted"/>
<dbReference type="AlphaFoldDB" id="A0A419DED0"/>
<dbReference type="InterPro" id="IPR004401">
    <property type="entry name" value="YbaB/EbfC"/>
</dbReference>
<evidence type="ECO:0000313" key="1">
    <source>
        <dbReference type="EMBL" id="RJO61469.1"/>
    </source>
</evidence>
<dbReference type="InterPro" id="IPR036894">
    <property type="entry name" value="YbaB-like_sf"/>
</dbReference>
<sequence>MAMFGKAKEQYEFVKKAREVQKKLRAEIVEGTSGNVTIRMNGEMKVQSVTIDADTIDNVSELEKDVQSAVESATEKAQKVAQGMMKDIMGGMGGGMPF</sequence>
<protein>
    <submittedName>
        <fullName evidence="1">YbaB/EbfC family DNA-binding protein</fullName>
    </submittedName>
</protein>
<dbReference type="EMBL" id="QZJW01000019">
    <property type="protein sequence ID" value="RJO61469.1"/>
    <property type="molecule type" value="Genomic_DNA"/>
</dbReference>
<organism evidence="1 2">
    <name type="scientific">candidate division WS5 bacterium</name>
    <dbReference type="NCBI Taxonomy" id="2093353"/>
    <lineage>
        <taxon>Bacteria</taxon>
        <taxon>candidate division WS5</taxon>
    </lineage>
</organism>
<gene>
    <name evidence="1" type="ORF">C4544_03075</name>
</gene>
<evidence type="ECO:0000313" key="2">
    <source>
        <dbReference type="Proteomes" id="UP000285655"/>
    </source>
</evidence>